<gene>
    <name evidence="2" type="ORF">MPH_13019</name>
</gene>
<sequence length="832" mass="94624">MPAHLTRLVIRRILSNEPILYRGCLYRRANVHPQSRFQRPRRTDYIQTRALFGFSREPERKLKDADFAPGLDKMMDLNRALHERTQPPRVKALCSALARFAASKNGPLDSLSDIEAGHVLNTFRFVKENIGRPGHEDASLPDRGHMWALLCALASKKSPKSENHVNLAEEIFTHVKDTRLTEGNPRKTIRELIKTIEVFCLNDHPVRARDLLVELSAEDGDKTRTDYAYVKPWLTILEAFYAQGSESEAQETLQIMQDQGIPINAKIKSHLLQLRAERGEMEQTKRLFGEIMSETQGRGSPLSAAAYSAVLKCSLQHNEREWAQSVVRSMLEKLESYYAETVEPHVIPAKTIWDSLFLWAAASGKGVDEVDRMMNVMVRRTFTDGSSVQPDIATINQLVEWCMSRQEPYFAERYIALGLKWGVHPNATTYSLQIMYRLSGGDIDGARAAYKLLQAENCLDNEDIAAANKLIQAMASSSKYNFNTIMTLVDDLNERKARFEPETVSVLAAIHIQRNELHDVIDLLQTHTFHFSEEQRINIAQKFVSIILDRAHTSTTRAWDTYIITHSIFVELPRDARTTIMREFFARGRADMACHVFAHMRELQHPDTKATADTYVVALTGIAEYAMPRVSATDSDIDADERDTECSSLLDAVHNAMKLDLDVEPNTSLRNALILAYTACGQPTRAWSFWEDIVNSKEGPSYNSIPIAFRACERMTVGGEANAKALWARIKRMDIEVTKEMFAAYVGALAGNQNVDEAKEMVLRAEKEFGWRPDTFLLGTLFNAAYGVQRQEHIERWIQTKFPTQWVELKRLGVRKTEDGPRLFNIDRRLTP</sequence>
<dbReference type="InterPro" id="IPR051222">
    <property type="entry name" value="PPR/CCM1_RNA-binding"/>
</dbReference>
<dbReference type="STRING" id="1126212.K2QJ55"/>
<reference evidence="2 3" key="1">
    <citation type="journal article" date="2012" name="BMC Genomics">
        <title>Tools to kill: Genome of one of the most destructive plant pathogenic fungi Macrophomina phaseolina.</title>
        <authorList>
            <person name="Islam M.S."/>
            <person name="Haque M.S."/>
            <person name="Islam M.M."/>
            <person name="Emdad E.M."/>
            <person name="Halim A."/>
            <person name="Hossen Q.M.M."/>
            <person name="Hossain M.Z."/>
            <person name="Ahmed B."/>
            <person name="Rahim S."/>
            <person name="Rahman M.S."/>
            <person name="Alam M.M."/>
            <person name="Hou S."/>
            <person name="Wan X."/>
            <person name="Saito J.A."/>
            <person name="Alam M."/>
        </authorList>
    </citation>
    <scope>NUCLEOTIDE SEQUENCE [LARGE SCALE GENOMIC DNA]</scope>
    <source>
        <strain evidence="2 3">MS6</strain>
    </source>
</reference>
<protein>
    <submittedName>
        <fullName evidence="2">Uncharacterized protein</fullName>
    </submittedName>
</protein>
<organism evidence="2 3">
    <name type="scientific">Macrophomina phaseolina (strain MS6)</name>
    <name type="common">Charcoal rot fungus</name>
    <dbReference type="NCBI Taxonomy" id="1126212"/>
    <lineage>
        <taxon>Eukaryota</taxon>
        <taxon>Fungi</taxon>
        <taxon>Dikarya</taxon>
        <taxon>Ascomycota</taxon>
        <taxon>Pezizomycotina</taxon>
        <taxon>Dothideomycetes</taxon>
        <taxon>Dothideomycetes incertae sedis</taxon>
        <taxon>Botryosphaeriales</taxon>
        <taxon>Botryosphaeriaceae</taxon>
        <taxon>Macrophomina</taxon>
    </lineage>
</organism>
<dbReference type="EMBL" id="AHHD01000563">
    <property type="protein sequence ID" value="EKG09906.1"/>
    <property type="molecule type" value="Genomic_DNA"/>
</dbReference>
<evidence type="ECO:0000313" key="2">
    <source>
        <dbReference type="EMBL" id="EKG09906.1"/>
    </source>
</evidence>
<dbReference type="AlphaFoldDB" id="K2QJ55"/>
<name>K2QJ55_MACPH</name>
<comment type="caution">
    <text evidence="2">The sequence shown here is derived from an EMBL/GenBank/DDBJ whole genome shotgun (WGS) entry which is preliminary data.</text>
</comment>
<dbReference type="InParanoid" id="K2QJ55"/>
<dbReference type="HOGENOM" id="CLU_019319_0_0_1"/>
<dbReference type="Gene3D" id="1.25.40.10">
    <property type="entry name" value="Tetratricopeptide repeat domain"/>
    <property type="match status" value="3"/>
</dbReference>
<accession>K2QJ55</accession>
<proteinExistence type="predicted"/>
<dbReference type="PANTHER" id="PTHR47942:SF63">
    <property type="entry name" value="PENTATRICOPEPTIDE REPEAT-CONTAINING PROTEIN"/>
    <property type="match status" value="1"/>
</dbReference>
<evidence type="ECO:0000256" key="1">
    <source>
        <dbReference type="ARBA" id="ARBA00022737"/>
    </source>
</evidence>
<dbReference type="VEuPathDB" id="FungiDB:MPH_13019"/>
<dbReference type="Proteomes" id="UP000007129">
    <property type="component" value="Unassembled WGS sequence"/>
</dbReference>
<keyword evidence="1" id="KW-0677">Repeat</keyword>
<dbReference type="InterPro" id="IPR011990">
    <property type="entry name" value="TPR-like_helical_dom_sf"/>
</dbReference>
<dbReference type="PANTHER" id="PTHR47942">
    <property type="entry name" value="TETRATRICOPEPTIDE REPEAT (TPR)-LIKE SUPERFAMILY PROTEIN-RELATED"/>
    <property type="match status" value="1"/>
</dbReference>
<evidence type="ECO:0000313" key="3">
    <source>
        <dbReference type="Proteomes" id="UP000007129"/>
    </source>
</evidence>
<dbReference type="eggNOG" id="ENOG502S2J3">
    <property type="taxonomic scope" value="Eukaryota"/>
</dbReference>
<dbReference type="OrthoDB" id="185373at2759"/>